<evidence type="ECO:0000313" key="1">
    <source>
        <dbReference type="EMBL" id="SHL20040.1"/>
    </source>
</evidence>
<gene>
    <name evidence="1" type="ORF">SAMN05192556_10951</name>
</gene>
<dbReference type="EMBL" id="FRAL01000009">
    <property type="protein sequence ID" value="SHL20040.1"/>
    <property type="molecule type" value="Genomic_DNA"/>
</dbReference>
<dbReference type="Proteomes" id="UP000184248">
    <property type="component" value="Unassembled WGS sequence"/>
</dbReference>
<sequence length="56" mass="6222">MSLPNTTPPPRKAATRIKTANGRERIQGNRVPRTFWVQEVLIYVVSDDKLAAAGTE</sequence>
<name>A0A1M6YPG4_9GAMM</name>
<proteinExistence type="predicted"/>
<keyword evidence="2" id="KW-1185">Reference proteome</keyword>
<dbReference type="AlphaFoldDB" id="A0A1M6YPG4"/>
<reference evidence="2" key="1">
    <citation type="submission" date="2016-11" db="EMBL/GenBank/DDBJ databases">
        <authorList>
            <person name="Varghese N."/>
            <person name="Submissions S."/>
        </authorList>
    </citation>
    <scope>NUCLEOTIDE SEQUENCE [LARGE SCALE GENOMIC DNA]</scope>
    <source>
        <strain evidence="2">ALO Sharm</strain>
    </source>
</reference>
<protein>
    <submittedName>
        <fullName evidence="1">Uncharacterized protein</fullName>
    </submittedName>
</protein>
<evidence type="ECO:0000313" key="2">
    <source>
        <dbReference type="Proteomes" id="UP000184248"/>
    </source>
</evidence>
<organism evidence="1 2">
    <name type="scientific">Halomonas caseinilytica</name>
    <dbReference type="NCBI Taxonomy" id="438744"/>
    <lineage>
        <taxon>Bacteria</taxon>
        <taxon>Pseudomonadati</taxon>
        <taxon>Pseudomonadota</taxon>
        <taxon>Gammaproteobacteria</taxon>
        <taxon>Oceanospirillales</taxon>
        <taxon>Halomonadaceae</taxon>
        <taxon>Halomonas</taxon>
    </lineage>
</organism>
<accession>A0A1M6YPG4</accession>